<keyword evidence="1" id="KW-0472">Membrane</keyword>
<reference evidence="2 3" key="1">
    <citation type="submission" date="2020-10" db="EMBL/GenBank/DDBJ databases">
        <title>Sequencing the genomes of 1000 actinobacteria strains.</title>
        <authorList>
            <person name="Klenk H.-P."/>
        </authorList>
    </citation>
    <scope>NUCLEOTIDE SEQUENCE [LARGE SCALE GENOMIC DNA]</scope>
    <source>
        <strain evidence="2 3">DSM 7307</strain>
    </source>
</reference>
<proteinExistence type="predicted"/>
<dbReference type="EMBL" id="JADBEC010000002">
    <property type="protein sequence ID" value="MBE1508127.1"/>
    <property type="molecule type" value="Genomic_DNA"/>
</dbReference>
<organism evidence="2 3">
    <name type="scientific">Rhizobium viscosum</name>
    <name type="common">Arthrobacter viscosus</name>
    <dbReference type="NCBI Taxonomy" id="1673"/>
    <lineage>
        <taxon>Bacteria</taxon>
        <taxon>Pseudomonadati</taxon>
        <taxon>Pseudomonadota</taxon>
        <taxon>Alphaproteobacteria</taxon>
        <taxon>Hyphomicrobiales</taxon>
        <taxon>Rhizobiaceae</taxon>
        <taxon>Rhizobium/Agrobacterium group</taxon>
        <taxon>Rhizobium</taxon>
    </lineage>
</organism>
<sequence>MKKSTRFRDVEQPSATDPAQSAITRAIFPLVAFSTIAGAVIAAAAQWQALTALYSKAPLQIGALYAIVFSAVGIVLLRVAGSKNKAARICVIVAALAAYLLLAVYPNACGWLVDCGPWRGGPQRSQSMFLNPAYADVPPELSIGYIGVDPTRSTFVRAQAYKTSIHGEGLESPALTFEYDRKMMAVVERASCRGVRGEKPIADALPVLKGMLAAKSSVAGEQISTVSGYKNLMIHGGPSAFNEILPTRSELEKLKASNPADFAIVMDWLVNCIGLLDPVLIWNIQNNGDRPLTIVSVDYDVLDIGSTKGGIPQVTEPIDVSAHDLEWKKGRQSHEIQPYIKIGPKEVAAIRIQLRLQADEPGLNWLLKATFNSAEGPVAVSSLFQIFGAKFKKEN</sequence>
<evidence type="ECO:0000313" key="3">
    <source>
        <dbReference type="Proteomes" id="UP000620262"/>
    </source>
</evidence>
<feature type="transmembrane region" description="Helical" evidence="1">
    <location>
        <begin position="26"/>
        <end position="47"/>
    </location>
</feature>
<keyword evidence="3" id="KW-1185">Reference proteome</keyword>
<protein>
    <submittedName>
        <fullName evidence="2">Uncharacterized protein</fullName>
    </submittedName>
</protein>
<gene>
    <name evidence="2" type="ORF">H4W29_005372</name>
</gene>
<evidence type="ECO:0000313" key="2">
    <source>
        <dbReference type="EMBL" id="MBE1508127.1"/>
    </source>
</evidence>
<evidence type="ECO:0000256" key="1">
    <source>
        <dbReference type="SAM" id="Phobius"/>
    </source>
</evidence>
<dbReference type="RefSeq" id="WP_192731778.1">
    <property type="nucleotide sequence ID" value="NZ_BAAAVL010000002.1"/>
</dbReference>
<name>A0ABR9IY26_RHIVS</name>
<feature type="transmembrane region" description="Helical" evidence="1">
    <location>
        <begin position="86"/>
        <end position="105"/>
    </location>
</feature>
<dbReference type="Proteomes" id="UP000620262">
    <property type="component" value="Unassembled WGS sequence"/>
</dbReference>
<comment type="caution">
    <text evidence="2">The sequence shown here is derived from an EMBL/GenBank/DDBJ whole genome shotgun (WGS) entry which is preliminary data.</text>
</comment>
<keyword evidence="1" id="KW-1133">Transmembrane helix</keyword>
<accession>A0ABR9IY26</accession>
<keyword evidence="1" id="KW-0812">Transmembrane</keyword>
<feature type="transmembrane region" description="Helical" evidence="1">
    <location>
        <begin position="59"/>
        <end position="79"/>
    </location>
</feature>